<reference evidence="7" key="1">
    <citation type="submission" date="2016-04" db="EMBL/GenBank/DDBJ databases">
        <authorList>
            <person name="Chen L."/>
            <person name="Zhuang W."/>
            <person name="Wang G."/>
        </authorList>
    </citation>
    <scope>NUCLEOTIDE SEQUENCE [LARGE SCALE GENOMIC DNA]</scope>
    <source>
        <strain evidence="7">17621</strain>
    </source>
</reference>
<evidence type="ECO:0000256" key="4">
    <source>
        <dbReference type="HAMAP-Rule" id="MF_01401"/>
    </source>
</evidence>
<comment type="catalytic activity">
    <reaction evidence="2 4">
        <text>L-methionyl-[protein] + [thioredoxin]-disulfide + H2O = L-methionyl-(S)-S-oxide-[protein] + [thioredoxin]-dithiol</text>
        <dbReference type="Rhea" id="RHEA:14217"/>
        <dbReference type="Rhea" id="RHEA-COMP:10698"/>
        <dbReference type="Rhea" id="RHEA-COMP:10700"/>
        <dbReference type="Rhea" id="RHEA-COMP:12313"/>
        <dbReference type="Rhea" id="RHEA-COMP:12315"/>
        <dbReference type="ChEBI" id="CHEBI:15377"/>
        <dbReference type="ChEBI" id="CHEBI:16044"/>
        <dbReference type="ChEBI" id="CHEBI:29950"/>
        <dbReference type="ChEBI" id="CHEBI:44120"/>
        <dbReference type="ChEBI" id="CHEBI:50058"/>
        <dbReference type="EC" id="1.8.4.11"/>
    </reaction>
</comment>
<dbReference type="EMBL" id="LVXG01000078">
    <property type="protein sequence ID" value="OQP40089.1"/>
    <property type="molecule type" value="Genomic_DNA"/>
</dbReference>
<dbReference type="PANTHER" id="PTHR43774">
    <property type="entry name" value="PEPTIDE METHIONINE SULFOXIDE REDUCTASE"/>
    <property type="match status" value="1"/>
</dbReference>
<feature type="active site" evidence="4">
    <location>
        <position position="52"/>
    </location>
</feature>
<comment type="function">
    <text evidence="4">Has an important function as a repair enzyme for proteins that have been inactivated by oxidation. Catalyzes the reversible oxidation-reduction of methionine sulfoxide in proteins to methionine.</text>
</comment>
<sequence length="218" mass="24744">MKVFLTGVLVTIVTLFSCAQKRNEKKNISKDMTTTTNMVNTATDTATFGTGCFWCTEAIFQELEGVIKSTSGYSGGTVANPTYKEVCTGNTGHAEVIQVVYDPKKITYDELLEVFWKTHDPTTLNRQGADVGTQYRSVIFYHNNEQKEKAEKYKAELDKSGAFNDPIVTEISPYTKFYAAENYHQDYYNQNGDQPYCSIVIRPKVEKFEKVFKSKLKH</sequence>
<name>A0A1V9E1X6_9BACT</name>
<proteinExistence type="inferred from homology"/>
<comment type="similarity">
    <text evidence="4">Belongs to the MsrA Met sulfoxide reductase family.</text>
</comment>
<dbReference type="InterPro" id="IPR036509">
    <property type="entry name" value="Met_Sox_Rdtase_MsrA_sf"/>
</dbReference>
<dbReference type="GO" id="GO:0033744">
    <property type="term" value="F:L-methionine:thioredoxin-disulfide S-oxidoreductase activity"/>
    <property type="evidence" value="ECO:0007669"/>
    <property type="project" value="RHEA"/>
</dbReference>
<keyword evidence="1 4" id="KW-0560">Oxidoreductase</keyword>
<evidence type="ECO:0000313" key="7">
    <source>
        <dbReference type="Proteomes" id="UP000192610"/>
    </source>
</evidence>
<dbReference type="InterPro" id="IPR002569">
    <property type="entry name" value="Met_Sox_Rdtase_MsrA_dom"/>
</dbReference>
<dbReference type="STRING" id="354355.SAMN05660816_02003"/>
<dbReference type="OrthoDB" id="4174719at2"/>
<gene>
    <name evidence="4" type="primary">msrA</name>
    <name evidence="6" type="ORF">A4H97_16285</name>
</gene>
<dbReference type="EC" id="1.8.4.11" evidence="4"/>
<dbReference type="PANTHER" id="PTHR43774:SF1">
    <property type="entry name" value="PEPTIDE METHIONINE SULFOXIDE REDUCTASE MSRA 2"/>
    <property type="match status" value="1"/>
</dbReference>
<protein>
    <recommendedName>
        <fullName evidence="4">Peptide methionine sulfoxide reductase MsrA</fullName>
        <shortName evidence="4">Protein-methionine-S-oxide reductase</shortName>
        <ecNumber evidence="4">1.8.4.11</ecNumber>
    </recommendedName>
    <alternativeName>
        <fullName evidence="4">Peptide-methionine (S)-S-oxide reductase</fullName>
        <shortName evidence="4">Peptide Met(O) reductase</shortName>
    </alternativeName>
</protein>
<dbReference type="Gene3D" id="3.30.1060.10">
    <property type="entry name" value="Peptide methionine sulphoxide reductase MsrA"/>
    <property type="match status" value="1"/>
</dbReference>
<evidence type="ECO:0000256" key="3">
    <source>
        <dbReference type="ARBA" id="ARBA00048782"/>
    </source>
</evidence>
<comment type="catalytic activity">
    <reaction evidence="3 4">
        <text>[thioredoxin]-disulfide + L-methionine + H2O = L-methionine (S)-S-oxide + [thioredoxin]-dithiol</text>
        <dbReference type="Rhea" id="RHEA:19993"/>
        <dbReference type="Rhea" id="RHEA-COMP:10698"/>
        <dbReference type="Rhea" id="RHEA-COMP:10700"/>
        <dbReference type="ChEBI" id="CHEBI:15377"/>
        <dbReference type="ChEBI" id="CHEBI:29950"/>
        <dbReference type="ChEBI" id="CHEBI:50058"/>
        <dbReference type="ChEBI" id="CHEBI:57844"/>
        <dbReference type="ChEBI" id="CHEBI:58772"/>
        <dbReference type="EC" id="1.8.4.11"/>
    </reaction>
</comment>
<evidence type="ECO:0000259" key="5">
    <source>
        <dbReference type="Pfam" id="PF01625"/>
    </source>
</evidence>
<organism evidence="6 7">
    <name type="scientific">Niastella yeongjuensis</name>
    <dbReference type="NCBI Taxonomy" id="354355"/>
    <lineage>
        <taxon>Bacteria</taxon>
        <taxon>Pseudomonadati</taxon>
        <taxon>Bacteroidota</taxon>
        <taxon>Chitinophagia</taxon>
        <taxon>Chitinophagales</taxon>
        <taxon>Chitinophagaceae</taxon>
        <taxon>Niastella</taxon>
    </lineage>
</organism>
<dbReference type="AlphaFoldDB" id="A0A1V9E1X6"/>
<feature type="domain" description="Peptide methionine sulphoxide reductase MsrA" evidence="5">
    <location>
        <begin position="45"/>
        <end position="197"/>
    </location>
</feature>
<evidence type="ECO:0000256" key="1">
    <source>
        <dbReference type="ARBA" id="ARBA00023002"/>
    </source>
</evidence>
<dbReference type="NCBIfam" id="TIGR00401">
    <property type="entry name" value="msrA"/>
    <property type="match status" value="1"/>
</dbReference>
<dbReference type="Proteomes" id="UP000192610">
    <property type="component" value="Unassembled WGS sequence"/>
</dbReference>
<dbReference type="GO" id="GO:0008113">
    <property type="term" value="F:peptide-methionine (S)-S-oxide reductase activity"/>
    <property type="evidence" value="ECO:0007669"/>
    <property type="project" value="UniProtKB-UniRule"/>
</dbReference>
<dbReference type="SUPFAM" id="SSF55068">
    <property type="entry name" value="Peptide methionine sulfoxide reductase"/>
    <property type="match status" value="1"/>
</dbReference>
<dbReference type="Pfam" id="PF01625">
    <property type="entry name" value="PMSR"/>
    <property type="match status" value="1"/>
</dbReference>
<keyword evidence="7" id="KW-1185">Reference proteome</keyword>
<dbReference type="PROSITE" id="PS51257">
    <property type="entry name" value="PROKAR_LIPOPROTEIN"/>
    <property type="match status" value="1"/>
</dbReference>
<dbReference type="HAMAP" id="MF_01401">
    <property type="entry name" value="MsrA"/>
    <property type="match status" value="1"/>
</dbReference>
<evidence type="ECO:0000313" key="6">
    <source>
        <dbReference type="EMBL" id="OQP40089.1"/>
    </source>
</evidence>
<evidence type="ECO:0000256" key="2">
    <source>
        <dbReference type="ARBA" id="ARBA00047806"/>
    </source>
</evidence>
<comment type="caution">
    <text evidence="6">The sequence shown here is derived from an EMBL/GenBank/DDBJ whole genome shotgun (WGS) entry which is preliminary data.</text>
</comment>
<accession>A0A1V9E1X6</accession>